<dbReference type="InterPro" id="IPR019050">
    <property type="entry name" value="FDF_dom"/>
</dbReference>
<feature type="domain" description="DFDF" evidence="2">
    <location>
        <begin position="395"/>
        <end position="431"/>
    </location>
</feature>
<dbReference type="PROSITE" id="PS51513">
    <property type="entry name" value="FFD"/>
    <property type="match status" value="1"/>
</dbReference>
<protein>
    <recommendedName>
        <fullName evidence="7">DFDF domain-containing protein</fullName>
    </recommendedName>
</protein>
<dbReference type="Proteomes" id="UP000467840">
    <property type="component" value="Chromosome 17"/>
</dbReference>
<dbReference type="SUPFAM" id="SSF50182">
    <property type="entry name" value="Sm-like ribonucleoproteins"/>
    <property type="match status" value="1"/>
</dbReference>
<sequence>MGSLSSPCSSVSPAKSSNAGDSYIGSFISLISKSEIRYEGILYHLSVQDSIIGLKNVKSYGTEGRKKDGPQISSSDKVYEFILFRGSDIKDLQVKTAPPAQTEEPIPDDPAIIQSHYAGVPLSSSASVGGKTLAESALVQDMPALTSRGYPTALTSLQSVNHVGSKNLSQAAEDSGQSFSMSMYWQGYNGTSINRSNTSQHSIPFQPPSMVSSSLSAQNQMPAAALTDSPIMGLTNASEFATPVPSVASNNSTFSPVQYSLSHDMPSFSSVKTSLPSLTSYTNINRQTVSSVPYSSEDTGLTNVQNVSKAVSDPKTVYTAQSMPYPISSYEASTSSPLLTPAPSLLSPDQLAQSRSHVLSSMVYPDQKNTDPLTPLSSTSLSFVPSPASQEPLLPLPITVQKFTEEFDFEAMNEKFKKDEVWGYLGKANRGDNTVGTEDNQGFEDKEVPRLVPHFDAKPAYKKDEFFDTISCNTLSQGRNGQNRFSNRMTLDNETFGWRNQRPNPGYGGWGAGRGYYYHGRHNGGRGYGYGGRGNGNLPF</sequence>
<dbReference type="InterPro" id="IPR025609">
    <property type="entry name" value="Lsm14-like_N"/>
</dbReference>
<comment type="caution">
    <text evidence="5">The sequence shown here is derived from an EMBL/GenBank/DDBJ whole genome shotgun (WGS) entry which is preliminary data.</text>
</comment>
<dbReference type="AlphaFoldDB" id="A0A6A6M8B4"/>
<dbReference type="EMBL" id="JAAGAX010000007">
    <property type="protein sequence ID" value="KAF2308768.1"/>
    <property type="molecule type" value="Genomic_DNA"/>
</dbReference>
<dbReference type="CDD" id="cd01736">
    <property type="entry name" value="LSm14_N"/>
    <property type="match status" value="1"/>
</dbReference>
<reference evidence="5 6" key="1">
    <citation type="journal article" date="2020" name="Mol. Plant">
        <title>The Chromosome-Based Rubber Tree Genome Provides New Insights into Spurge Genome Evolution and Rubber Biosynthesis.</title>
        <authorList>
            <person name="Liu J."/>
            <person name="Shi C."/>
            <person name="Shi C.C."/>
            <person name="Li W."/>
            <person name="Zhang Q.J."/>
            <person name="Zhang Y."/>
            <person name="Li K."/>
            <person name="Lu H.F."/>
            <person name="Shi C."/>
            <person name="Zhu S.T."/>
            <person name="Xiao Z.Y."/>
            <person name="Nan H."/>
            <person name="Yue Y."/>
            <person name="Zhu X.G."/>
            <person name="Wu Y."/>
            <person name="Hong X.N."/>
            <person name="Fan G.Y."/>
            <person name="Tong Y."/>
            <person name="Zhang D."/>
            <person name="Mao C.L."/>
            <person name="Liu Y.L."/>
            <person name="Hao S.J."/>
            <person name="Liu W.Q."/>
            <person name="Lv M.Q."/>
            <person name="Zhang H.B."/>
            <person name="Liu Y."/>
            <person name="Hu-Tang G.R."/>
            <person name="Wang J.P."/>
            <person name="Wang J.H."/>
            <person name="Sun Y.H."/>
            <person name="Ni S.B."/>
            <person name="Chen W.B."/>
            <person name="Zhang X.C."/>
            <person name="Jiao Y.N."/>
            <person name="Eichler E.E."/>
            <person name="Li G.H."/>
            <person name="Liu X."/>
            <person name="Gao L.Z."/>
        </authorList>
    </citation>
    <scope>NUCLEOTIDE SEQUENCE [LARGE SCALE GENOMIC DNA]</scope>
    <source>
        <strain evidence="6">cv. GT1</strain>
        <tissue evidence="5">Leaf</tissue>
    </source>
</reference>
<dbReference type="GO" id="GO:0003729">
    <property type="term" value="F:mRNA binding"/>
    <property type="evidence" value="ECO:0007669"/>
    <property type="project" value="TreeGrafter"/>
</dbReference>
<gene>
    <name evidence="5" type="ORF">GH714_017515</name>
</gene>
<evidence type="ECO:0000313" key="5">
    <source>
        <dbReference type="EMBL" id="KAF2308768.1"/>
    </source>
</evidence>
<dbReference type="Gene3D" id="2.30.30.100">
    <property type="match status" value="1"/>
</dbReference>
<evidence type="ECO:0000256" key="1">
    <source>
        <dbReference type="PROSITE-ProRule" id="PRU00846"/>
    </source>
</evidence>
<dbReference type="PANTHER" id="PTHR13586">
    <property type="entry name" value="SCD6 PROTEIN-RELATED"/>
    <property type="match status" value="1"/>
</dbReference>
<proteinExistence type="predicted"/>
<dbReference type="InterPro" id="IPR010920">
    <property type="entry name" value="LSM_dom_sf"/>
</dbReference>
<dbReference type="SMART" id="SM01271">
    <property type="entry name" value="LSM14"/>
    <property type="match status" value="1"/>
</dbReference>
<evidence type="ECO:0000313" key="6">
    <source>
        <dbReference type="Proteomes" id="UP000467840"/>
    </source>
</evidence>
<name>A0A6A6M8B4_HEVBR</name>
<dbReference type="GO" id="GO:0034063">
    <property type="term" value="P:stress granule assembly"/>
    <property type="evidence" value="ECO:0007669"/>
    <property type="project" value="TreeGrafter"/>
</dbReference>
<dbReference type="InterPro" id="IPR047575">
    <property type="entry name" value="Sm"/>
</dbReference>
<evidence type="ECO:0000259" key="2">
    <source>
        <dbReference type="PROSITE" id="PS51512"/>
    </source>
</evidence>
<dbReference type="PROSITE" id="PS52002">
    <property type="entry name" value="SM"/>
    <property type="match status" value="1"/>
</dbReference>
<dbReference type="InterPro" id="IPR025762">
    <property type="entry name" value="DFDF"/>
</dbReference>
<dbReference type="GO" id="GO:0000932">
    <property type="term" value="C:P-body"/>
    <property type="evidence" value="ECO:0007669"/>
    <property type="project" value="TreeGrafter"/>
</dbReference>
<feature type="short sequence motif" description="FFD box" evidence="1">
    <location>
        <begin position="459"/>
        <end position="474"/>
    </location>
</feature>
<evidence type="ECO:0008006" key="7">
    <source>
        <dbReference type="Google" id="ProtNLM"/>
    </source>
</evidence>
<dbReference type="SMART" id="SM01199">
    <property type="entry name" value="FDF"/>
    <property type="match status" value="1"/>
</dbReference>
<dbReference type="PROSITE" id="PS51512">
    <property type="entry name" value="DFDF"/>
    <property type="match status" value="1"/>
</dbReference>
<accession>A0A6A6M8B4</accession>
<organism evidence="5 6">
    <name type="scientific">Hevea brasiliensis</name>
    <name type="common">Para rubber tree</name>
    <name type="synonym">Siphonia brasiliensis</name>
    <dbReference type="NCBI Taxonomy" id="3981"/>
    <lineage>
        <taxon>Eukaryota</taxon>
        <taxon>Viridiplantae</taxon>
        <taxon>Streptophyta</taxon>
        <taxon>Embryophyta</taxon>
        <taxon>Tracheophyta</taxon>
        <taxon>Spermatophyta</taxon>
        <taxon>Magnoliopsida</taxon>
        <taxon>eudicotyledons</taxon>
        <taxon>Gunneridae</taxon>
        <taxon>Pentapetalae</taxon>
        <taxon>rosids</taxon>
        <taxon>fabids</taxon>
        <taxon>Malpighiales</taxon>
        <taxon>Euphorbiaceae</taxon>
        <taxon>Crotonoideae</taxon>
        <taxon>Micrandreae</taxon>
        <taxon>Hevea</taxon>
    </lineage>
</organism>
<evidence type="ECO:0000259" key="3">
    <source>
        <dbReference type="PROSITE" id="PS51513"/>
    </source>
</evidence>
<dbReference type="GO" id="GO:0033962">
    <property type="term" value="P:P-body assembly"/>
    <property type="evidence" value="ECO:0007669"/>
    <property type="project" value="TreeGrafter"/>
</dbReference>
<dbReference type="InterPro" id="IPR025761">
    <property type="entry name" value="FFD_box"/>
</dbReference>
<keyword evidence="6" id="KW-1185">Reference proteome</keyword>
<dbReference type="PANTHER" id="PTHR13586:SF23">
    <property type="entry name" value="DECAPPING 5-LIKE PROTEIN-RELATED"/>
    <property type="match status" value="1"/>
</dbReference>
<feature type="domain" description="FFD box profile" evidence="3">
    <location>
        <begin position="459"/>
        <end position="474"/>
    </location>
</feature>
<feature type="domain" description="Sm" evidence="4">
    <location>
        <begin position="15"/>
        <end position="98"/>
    </location>
</feature>
<dbReference type="Pfam" id="PF09532">
    <property type="entry name" value="FDF"/>
    <property type="match status" value="1"/>
</dbReference>
<dbReference type="Pfam" id="PF12701">
    <property type="entry name" value="LSM14"/>
    <property type="match status" value="1"/>
</dbReference>
<evidence type="ECO:0000259" key="4">
    <source>
        <dbReference type="PROSITE" id="PS52002"/>
    </source>
</evidence>